<evidence type="ECO:0000256" key="2">
    <source>
        <dbReference type="ARBA" id="ARBA00022475"/>
    </source>
</evidence>
<keyword evidence="2" id="KW-1003">Cell membrane</keyword>
<dbReference type="PANTHER" id="PTHR33529:SF6">
    <property type="entry name" value="YJGP_YJGQ FAMILY PERMEASE"/>
    <property type="match status" value="1"/>
</dbReference>
<evidence type="ECO:0000313" key="7">
    <source>
        <dbReference type="EMBL" id="MFC3225654.1"/>
    </source>
</evidence>
<keyword evidence="5 6" id="KW-0472">Membrane</keyword>
<protein>
    <submittedName>
        <fullName evidence="7">LPS export ABC transporter permease LptF</fullName>
    </submittedName>
</protein>
<evidence type="ECO:0000256" key="6">
    <source>
        <dbReference type="SAM" id="Phobius"/>
    </source>
</evidence>
<proteinExistence type="predicted"/>
<dbReference type="PANTHER" id="PTHR33529">
    <property type="entry name" value="SLR0882 PROTEIN-RELATED"/>
    <property type="match status" value="1"/>
</dbReference>
<evidence type="ECO:0000256" key="1">
    <source>
        <dbReference type="ARBA" id="ARBA00004651"/>
    </source>
</evidence>
<feature type="transmembrane region" description="Helical" evidence="6">
    <location>
        <begin position="310"/>
        <end position="331"/>
    </location>
</feature>
<keyword evidence="4 6" id="KW-1133">Transmembrane helix</keyword>
<dbReference type="InterPro" id="IPR030922">
    <property type="entry name" value="LptF"/>
</dbReference>
<dbReference type="InterPro" id="IPR005495">
    <property type="entry name" value="LptG/LptF_permease"/>
</dbReference>
<comment type="caution">
    <text evidence="7">The sequence shown here is derived from an EMBL/GenBank/DDBJ whole genome shotgun (WGS) entry which is preliminary data.</text>
</comment>
<comment type="subcellular location">
    <subcellularLocation>
        <location evidence="1">Cell membrane</location>
        <topology evidence="1">Multi-pass membrane protein</topology>
    </subcellularLocation>
</comment>
<dbReference type="Proteomes" id="UP001595528">
    <property type="component" value="Unassembled WGS sequence"/>
</dbReference>
<dbReference type="EMBL" id="JBHRTR010000003">
    <property type="protein sequence ID" value="MFC3225654.1"/>
    <property type="molecule type" value="Genomic_DNA"/>
</dbReference>
<sequence>MRSLQYYILRLLIGPFAFVVLALTGVVWLSQSLRFLDRIVNQGLDFGSFLYLTSLVLPGVLAVLIPVGLFCATLYTFNRLATDSELVVMWATGFSRWALAWPALIMAAFCTVLVLAMNLYLTPLGARTLRTTQYELRTNLAGVLLQEGVFNNPAPGLTVYVRERLPSGEMLGILIHDNRDKAKPITMMAERGALIRTPEGPRFMMINGNRQQVGGEGKSLSLLYFDRYALDLDAYTQSGGEGWQEPHERYMHELLWPDMDNPDDRNNYWRFQVEAHNRLAGPLGTMTLALIALAATLGGEYSRRGRYRRLVAAAFGAIGFMVLSIGLPYLANIIPSTIFLLYLSPLIVAAISVWLMLRDRPLGSGRVGRWVEALGDRLPSWRFARAKG</sequence>
<feature type="transmembrane region" description="Helical" evidence="6">
    <location>
        <begin position="337"/>
        <end position="357"/>
    </location>
</feature>
<feature type="transmembrane region" description="Helical" evidence="6">
    <location>
        <begin position="49"/>
        <end position="77"/>
    </location>
</feature>
<dbReference type="Pfam" id="PF03739">
    <property type="entry name" value="LptF_LptG"/>
    <property type="match status" value="1"/>
</dbReference>
<keyword evidence="8" id="KW-1185">Reference proteome</keyword>
<feature type="transmembrane region" description="Helical" evidence="6">
    <location>
        <begin position="7"/>
        <end position="29"/>
    </location>
</feature>
<feature type="transmembrane region" description="Helical" evidence="6">
    <location>
        <begin position="98"/>
        <end position="121"/>
    </location>
</feature>
<dbReference type="RefSeq" id="WP_379897388.1">
    <property type="nucleotide sequence ID" value="NZ_JBHRTR010000003.1"/>
</dbReference>
<evidence type="ECO:0000256" key="5">
    <source>
        <dbReference type="ARBA" id="ARBA00023136"/>
    </source>
</evidence>
<feature type="transmembrane region" description="Helical" evidence="6">
    <location>
        <begin position="279"/>
        <end position="298"/>
    </location>
</feature>
<gene>
    <name evidence="7" type="primary">lptF</name>
    <name evidence="7" type="ORF">ACFOGJ_00325</name>
</gene>
<evidence type="ECO:0000256" key="3">
    <source>
        <dbReference type="ARBA" id="ARBA00022692"/>
    </source>
</evidence>
<reference evidence="8" key="1">
    <citation type="journal article" date="2019" name="Int. J. Syst. Evol. Microbiol.">
        <title>The Global Catalogue of Microorganisms (GCM) 10K type strain sequencing project: providing services to taxonomists for standard genome sequencing and annotation.</title>
        <authorList>
            <consortium name="The Broad Institute Genomics Platform"/>
            <consortium name="The Broad Institute Genome Sequencing Center for Infectious Disease"/>
            <person name="Wu L."/>
            <person name="Ma J."/>
        </authorList>
    </citation>
    <scope>NUCLEOTIDE SEQUENCE [LARGE SCALE GENOMIC DNA]</scope>
    <source>
        <strain evidence="8">KCTC 42964</strain>
    </source>
</reference>
<organism evidence="7 8">
    <name type="scientific">Marinibaculum pumilum</name>
    <dbReference type="NCBI Taxonomy" id="1766165"/>
    <lineage>
        <taxon>Bacteria</taxon>
        <taxon>Pseudomonadati</taxon>
        <taxon>Pseudomonadota</taxon>
        <taxon>Alphaproteobacteria</taxon>
        <taxon>Rhodospirillales</taxon>
        <taxon>Rhodospirillaceae</taxon>
        <taxon>Marinibaculum</taxon>
    </lineage>
</organism>
<evidence type="ECO:0000313" key="8">
    <source>
        <dbReference type="Proteomes" id="UP001595528"/>
    </source>
</evidence>
<keyword evidence="3 6" id="KW-0812">Transmembrane</keyword>
<dbReference type="NCBIfam" id="TIGR04407">
    <property type="entry name" value="LptF_YjgP"/>
    <property type="match status" value="1"/>
</dbReference>
<accession>A0ABV7KTN3</accession>
<name>A0ABV7KTN3_9PROT</name>
<evidence type="ECO:0000256" key="4">
    <source>
        <dbReference type="ARBA" id="ARBA00022989"/>
    </source>
</evidence>